<evidence type="ECO:0000313" key="2">
    <source>
        <dbReference type="Proteomes" id="UP001347146"/>
    </source>
</evidence>
<sequence>MTTKVPQLRAGEQLACSACTTKVVVVSAPADGTSDIVCGDTPLQPAKSVTQPPKDGADPGTLIGKRYVNADGTVELLCTSSGSGVLTCDGTVMELKSAKALPASD</sequence>
<dbReference type="EMBL" id="JAZDUF010000001">
    <property type="protein sequence ID" value="MEE3849494.1"/>
    <property type="molecule type" value="Genomic_DNA"/>
</dbReference>
<evidence type="ECO:0000313" key="1">
    <source>
        <dbReference type="EMBL" id="MEE3849494.1"/>
    </source>
</evidence>
<name>A0ABU7M8Q6_9ACTN</name>
<proteinExistence type="predicted"/>
<protein>
    <submittedName>
        <fullName evidence="1">Uncharacterized protein</fullName>
    </submittedName>
</protein>
<gene>
    <name evidence="1" type="ORF">VZC37_04080</name>
</gene>
<keyword evidence="2" id="KW-1185">Reference proteome</keyword>
<accession>A0ABU7M8Q6</accession>
<organism evidence="1 2">
    <name type="scientific">Gordonia sesuvii</name>
    <dbReference type="NCBI Taxonomy" id="3116777"/>
    <lineage>
        <taxon>Bacteria</taxon>
        <taxon>Bacillati</taxon>
        <taxon>Actinomycetota</taxon>
        <taxon>Actinomycetes</taxon>
        <taxon>Mycobacteriales</taxon>
        <taxon>Gordoniaceae</taxon>
        <taxon>Gordonia</taxon>
    </lineage>
</organism>
<dbReference type="RefSeq" id="WP_330431121.1">
    <property type="nucleotide sequence ID" value="NZ_JAZDUF010000001.1"/>
</dbReference>
<reference evidence="1 2" key="1">
    <citation type="submission" date="2024-01" db="EMBL/GenBank/DDBJ databases">
        <title>Draft genome sequence of Gordonia sp. LSe1-13.</title>
        <authorList>
            <person name="Suphannarot A."/>
            <person name="Mingma R."/>
        </authorList>
    </citation>
    <scope>NUCLEOTIDE SEQUENCE [LARGE SCALE GENOMIC DNA]</scope>
    <source>
        <strain evidence="1 2">LSe1-13</strain>
    </source>
</reference>
<dbReference type="Proteomes" id="UP001347146">
    <property type="component" value="Unassembled WGS sequence"/>
</dbReference>
<comment type="caution">
    <text evidence="1">The sequence shown here is derived from an EMBL/GenBank/DDBJ whole genome shotgun (WGS) entry which is preliminary data.</text>
</comment>